<proteinExistence type="predicted"/>
<dbReference type="RefSeq" id="WP_014142632.1">
    <property type="nucleotide sequence ID" value="NC_016111.1"/>
</dbReference>
<evidence type="ECO:0000313" key="8">
    <source>
        <dbReference type="Proteomes" id="UP000007842"/>
    </source>
</evidence>
<dbReference type="PROSITE" id="PS50977">
    <property type="entry name" value="HTH_TETR_2"/>
    <property type="match status" value="1"/>
</dbReference>
<dbReference type="PANTHER" id="PTHR30055">
    <property type="entry name" value="HTH-TYPE TRANSCRIPTIONAL REGULATOR RUTR"/>
    <property type="match status" value="1"/>
</dbReference>
<organism evidence="7 8">
    <name type="scientific">Streptantibioticus cattleyicolor (strain ATCC 35852 / DSM 46488 / JCM 4925 / NBRC 14057 / NRRL 8057)</name>
    <name type="common">Streptomyces cattleya</name>
    <dbReference type="NCBI Taxonomy" id="1003195"/>
    <lineage>
        <taxon>Bacteria</taxon>
        <taxon>Bacillati</taxon>
        <taxon>Actinomycetota</taxon>
        <taxon>Actinomycetes</taxon>
        <taxon>Kitasatosporales</taxon>
        <taxon>Streptomycetaceae</taxon>
        <taxon>Streptantibioticus</taxon>
    </lineage>
</organism>
<keyword evidence="1" id="KW-0805">Transcription regulation</keyword>
<evidence type="ECO:0000256" key="5">
    <source>
        <dbReference type="SAM" id="MobiDB-lite"/>
    </source>
</evidence>
<feature type="region of interest" description="Disordered" evidence="5">
    <location>
        <begin position="191"/>
        <end position="222"/>
    </location>
</feature>
<dbReference type="OrthoDB" id="329481at2"/>
<dbReference type="eggNOG" id="COG1309">
    <property type="taxonomic scope" value="Bacteria"/>
</dbReference>
<dbReference type="PATRIC" id="fig|1003195.11.peg.3410"/>
<feature type="compositionally biased region" description="Low complexity" evidence="5">
    <location>
        <begin position="1"/>
        <end position="18"/>
    </location>
</feature>
<evidence type="ECO:0000256" key="3">
    <source>
        <dbReference type="ARBA" id="ARBA00023163"/>
    </source>
</evidence>
<dbReference type="GO" id="GO:0003700">
    <property type="term" value="F:DNA-binding transcription factor activity"/>
    <property type="evidence" value="ECO:0007669"/>
    <property type="project" value="TreeGrafter"/>
</dbReference>
<gene>
    <name evidence="7" type="ordered locus">SCATT_18690</name>
</gene>
<feature type="domain" description="HTH tetR-type" evidence="6">
    <location>
        <begin position="35"/>
        <end position="95"/>
    </location>
</feature>
<dbReference type="KEGG" id="scy:SCATT_18690"/>
<dbReference type="Pfam" id="PF02909">
    <property type="entry name" value="TetR_C_1"/>
    <property type="match status" value="1"/>
</dbReference>
<evidence type="ECO:0000259" key="6">
    <source>
        <dbReference type="PROSITE" id="PS50977"/>
    </source>
</evidence>
<evidence type="ECO:0000256" key="2">
    <source>
        <dbReference type="ARBA" id="ARBA00023125"/>
    </source>
</evidence>
<dbReference type="Gene3D" id="1.10.357.10">
    <property type="entry name" value="Tetracycline Repressor, domain 2"/>
    <property type="match status" value="2"/>
</dbReference>
<dbReference type="InterPro" id="IPR009057">
    <property type="entry name" value="Homeodomain-like_sf"/>
</dbReference>
<feature type="region of interest" description="Disordered" evidence="5">
    <location>
        <begin position="1"/>
        <end position="37"/>
    </location>
</feature>
<dbReference type="PANTHER" id="PTHR30055:SF151">
    <property type="entry name" value="TRANSCRIPTIONAL REGULATORY PROTEIN"/>
    <property type="match status" value="1"/>
</dbReference>
<accession>F8JT91</accession>
<dbReference type="SUPFAM" id="SSF46689">
    <property type="entry name" value="Homeodomain-like"/>
    <property type="match status" value="1"/>
</dbReference>
<dbReference type="STRING" id="1003195.SCATT_18690"/>
<evidence type="ECO:0000313" key="7">
    <source>
        <dbReference type="EMBL" id="AEW94240.1"/>
    </source>
</evidence>
<dbReference type="Proteomes" id="UP000007842">
    <property type="component" value="Chromosome"/>
</dbReference>
<dbReference type="GO" id="GO:0000976">
    <property type="term" value="F:transcription cis-regulatory region binding"/>
    <property type="evidence" value="ECO:0007669"/>
    <property type="project" value="TreeGrafter"/>
</dbReference>
<dbReference type="InterPro" id="IPR001647">
    <property type="entry name" value="HTH_TetR"/>
</dbReference>
<dbReference type="GO" id="GO:0045892">
    <property type="term" value="P:negative regulation of DNA-templated transcription"/>
    <property type="evidence" value="ECO:0007669"/>
    <property type="project" value="InterPro"/>
</dbReference>
<reference evidence="8" key="1">
    <citation type="submission" date="2011-12" db="EMBL/GenBank/DDBJ databases">
        <title>Complete genome sequence of Streptomyces cattleya strain DSM 46488.</title>
        <authorList>
            <person name="Ou H.-Y."/>
            <person name="Li P."/>
            <person name="Zhao C."/>
            <person name="O'Hagan D."/>
            <person name="Deng Z."/>
        </authorList>
    </citation>
    <scope>NUCLEOTIDE SEQUENCE [LARGE SCALE GENOMIC DNA]</scope>
    <source>
        <strain evidence="8">ATCC 35852 / DSM 46488 / JCM 4925 / NBRC 14057 / NRRL 8057</strain>
    </source>
</reference>
<keyword evidence="2 4" id="KW-0238">DNA-binding</keyword>
<keyword evidence="3" id="KW-0804">Transcription</keyword>
<dbReference type="SUPFAM" id="SSF48498">
    <property type="entry name" value="Tetracyclin repressor-like, C-terminal domain"/>
    <property type="match status" value="1"/>
</dbReference>
<keyword evidence="8" id="KW-1185">Reference proteome</keyword>
<evidence type="ECO:0000256" key="1">
    <source>
        <dbReference type="ARBA" id="ARBA00023015"/>
    </source>
</evidence>
<dbReference type="HOGENOM" id="CLU_069543_5_2_11"/>
<sequence>MTGEPAPATDRPAPATTRPARDPASARRRRAPRGSLNRERVLTAAVDLLDHAGPDAFTMRALATRLGVGTMAVYSHFRGKDEIVDAVRERLFGEVELPPRGSGATPREEARALCLAVYRLLAEHPSVLRLVTVRPVHGDEGTAVVDRLLGLMLRAGLGRRDAARAQTALMQYTVGSALWAARGRQAAACAPRATAAPGKPVDPGDSEEPGASGDLGTPAGSDRATRLRARLAALPAERYPYLTDLADEVAAAQNGRDHGTEQYEHGLDALLDGLLAGAGQG</sequence>
<dbReference type="InterPro" id="IPR050109">
    <property type="entry name" value="HTH-type_TetR-like_transc_reg"/>
</dbReference>
<dbReference type="PRINTS" id="PR00455">
    <property type="entry name" value="HTHTETR"/>
</dbReference>
<accession>G8WRV5</accession>
<name>F8JT91_STREN</name>
<dbReference type="InterPro" id="IPR036271">
    <property type="entry name" value="Tet_transcr_reg_TetR-rel_C_sf"/>
</dbReference>
<feature type="DNA-binding region" description="H-T-H motif" evidence="4">
    <location>
        <begin position="58"/>
        <end position="77"/>
    </location>
</feature>
<dbReference type="KEGG" id="sct:SCAT_1875"/>
<dbReference type="EMBL" id="CP003219">
    <property type="protein sequence ID" value="AEW94240.1"/>
    <property type="molecule type" value="Genomic_DNA"/>
</dbReference>
<evidence type="ECO:0000256" key="4">
    <source>
        <dbReference type="PROSITE-ProRule" id="PRU00335"/>
    </source>
</evidence>
<dbReference type="Pfam" id="PF00440">
    <property type="entry name" value="TetR_N"/>
    <property type="match status" value="1"/>
</dbReference>
<protein>
    <submittedName>
        <fullName evidence="7">Transcriptional regulator, TetR family</fullName>
    </submittedName>
</protein>
<dbReference type="InterPro" id="IPR004111">
    <property type="entry name" value="Repressor_TetR_C"/>
</dbReference>
<dbReference type="AlphaFoldDB" id="F8JT91"/>